<accession>V4BCD0</accession>
<feature type="compositionally biased region" description="Basic and acidic residues" evidence="2">
    <location>
        <begin position="294"/>
        <end position="327"/>
    </location>
</feature>
<dbReference type="Proteomes" id="UP000030746">
    <property type="component" value="Unassembled WGS sequence"/>
</dbReference>
<keyword evidence="1" id="KW-0175">Coiled coil</keyword>
<organism evidence="3 4">
    <name type="scientific">Lottia gigantea</name>
    <name type="common">Giant owl limpet</name>
    <dbReference type="NCBI Taxonomy" id="225164"/>
    <lineage>
        <taxon>Eukaryota</taxon>
        <taxon>Metazoa</taxon>
        <taxon>Spiralia</taxon>
        <taxon>Lophotrochozoa</taxon>
        <taxon>Mollusca</taxon>
        <taxon>Gastropoda</taxon>
        <taxon>Patellogastropoda</taxon>
        <taxon>Lottioidea</taxon>
        <taxon>Lottiidae</taxon>
        <taxon>Lottia</taxon>
    </lineage>
</organism>
<reference evidence="3 4" key="1">
    <citation type="journal article" date="2013" name="Nature">
        <title>Insights into bilaterian evolution from three spiralian genomes.</title>
        <authorList>
            <person name="Simakov O."/>
            <person name="Marletaz F."/>
            <person name="Cho S.J."/>
            <person name="Edsinger-Gonzales E."/>
            <person name="Havlak P."/>
            <person name="Hellsten U."/>
            <person name="Kuo D.H."/>
            <person name="Larsson T."/>
            <person name="Lv J."/>
            <person name="Arendt D."/>
            <person name="Savage R."/>
            <person name="Osoegawa K."/>
            <person name="de Jong P."/>
            <person name="Grimwood J."/>
            <person name="Chapman J.A."/>
            <person name="Shapiro H."/>
            <person name="Aerts A."/>
            <person name="Otillar R.P."/>
            <person name="Terry A.Y."/>
            <person name="Boore J.L."/>
            <person name="Grigoriev I.V."/>
            <person name="Lindberg D.R."/>
            <person name="Seaver E.C."/>
            <person name="Weisblat D.A."/>
            <person name="Putnam N.H."/>
            <person name="Rokhsar D.S."/>
        </authorList>
    </citation>
    <scope>NUCLEOTIDE SEQUENCE [LARGE SCALE GENOMIC DNA]</scope>
</reference>
<feature type="compositionally biased region" description="Low complexity" evidence="2">
    <location>
        <begin position="230"/>
        <end position="240"/>
    </location>
</feature>
<name>V4BCD0_LOTGI</name>
<sequence length="590" mass="67463">MDSLKLDNNVKRQATFETEPADTVVGRSIKRGDINLPFIDANAVKNGTKDPKGTVKQEQLKVVKEKERKEKELQSLKEKKEKELKALKDRELKKVQLNKINHDKGSKETVQSQKDKELKALKDKEAKAKTSKDIKSEKEKELKAKKEDELKAKKEKELKEQQEKATKLKDEKEKQVKASEKGKKLDQANQRNGNQNGNKSTSTKEKEGEGKVGFFHKLGRSLSPSKNKQTPPVDTTDPVPSAKSKTNPRGDKTPPQVLVVDDDRFAEVRVATPTVKSSEGKEEAPHFKAAPPRKNKDDDSLRSETNRITESHKNDSGSFSERVDTRAKPRVVQSKMDAWMNEKRGSQGSIDSQRMQALRKLNTNSPRNSLPDDEEVPVIKDSKADYLKSKGPPEKSRRKYPGDVSSSLESDIDSAQEPYDHVLAERDCLLTAEVAYKRRIYQLEGETNQLAEALDKRDNEIKELKWNIENPSTVTEVSVLTQKLQNEVDKLQQELDELKKEKKKYKILHQDSERKMTEVVIENDDLREKLILFEQDRIPQVEDLQKENKKLESSLKLLKTKLKESEEQFDFLKNENIEMSGEISMVLVFL</sequence>
<feature type="compositionally biased region" description="Basic and acidic residues" evidence="2">
    <location>
        <begin position="377"/>
        <end position="395"/>
    </location>
</feature>
<dbReference type="OrthoDB" id="6144050at2759"/>
<proteinExistence type="predicted"/>
<gene>
    <name evidence="3" type="ORF">LOTGIDRAFT_156349</name>
</gene>
<evidence type="ECO:0000313" key="3">
    <source>
        <dbReference type="EMBL" id="ESP03787.1"/>
    </source>
</evidence>
<feature type="region of interest" description="Disordered" evidence="2">
    <location>
        <begin position="97"/>
        <end position="413"/>
    </location>
</feature>
<dbReference type="RefSeq" id="XP_009045269.1">
    <property type="nucleotide sequence ID" value="XM_009047021.1"/>
</dbReference>
<dbReference type="HOGENOM" id="CLU_462551_0_0_1"/>
<evidence type="ECO:0000256" key="1">
    <source>
        <dbReference type="SAM" id="Coils"/>
    </source>
</evidence>
<evidence type="ECO:0000256" key="2">
    <source>
        <dbReference type="SAM" id="MobiDB-lite"/>
    </source>
</evidence>
<dbReference type="KEGG" id="lgi:LOTGIDRAFT_156349"/>
<feature type="compositionally biased region" description="Polar residues" evidence="2">
    <location>
        <begin position="346"/>
        <end position="368"/>
    </location>
</feature>
<protein>
    <submittedName>
        <fullName evidence="3">Uncharacterized protein</fullName>
    </submittedName>
</protein>
<dbReference type="CTD" id="20236981"/>
<feature type="compositionally biased region" description="Basic and acidic residues" evidence="2">
    <location>
        <begin position="97"/>
        <end position="186"/>
    </location>
</feature>
<evidence type="ECO:0000313" key="4">
    <source>
        <dbReference type="Proteomes" id="UP000030746"/>
    </source>
</evidence>
<keyword evidence="4" id="KW-1185">Reference proteome</keyword>
<dbReference type="GeneID" id="20236981"/>
<dbReference type="EMBL" id="KB199905">
    <property type="protein sequence ID" value="ESP03787.1"/>
    <property type="molecule type" value="Genomic_DNA"/>
</dbReference>
<feature type="region of interest" description="Disordered" evidence="2">
    <location>
        <begin position="42"/>
        <end position="74"/>
    </location>
</feature>
<dbReference type="AlphaFoldDB" id="V4BCD0"/>
<feature type="coiled-coil region" evidence="1">
    <location>
        <begin position="443"/>
        <end position="582"/>
    </location>
</feature>
<feature type="compositionally biased region" description="Basic and acidic residues" evidence="2">
    <location>
        <begin position="47"/>
        <end position="74"/>
    </location>
</feature>
<dbReference type="OMA" id="NDYTIHE"/>
<feature type="compositionally biased region" description="Low complexity" evidence="2">
    <location>
        <begin position="189"/>
        <end position="198"/>
    </location>
</feature>